<dbReference type="InterPro" id="IPR050288">
    <property type="entry name" value="Cellulose_deg_GH3"/>
</dbReference>
<dbReference type="InterPro" id="IPR017853">
    <property type="entry name" value="GH"/>
</dbReference>
<dbReference type="GO" id="GO:0008422">
    <property type="term" value="F:beta-glucosidase activity"/>
    <property type="evidence" value="ECO:0007669"/>
    <property type="project" value="UniProtKB-EC"/>
</dbReference>
<evidence type="ECO:0000256" key="3">
    <source>
        <dbReference type="ARBA" id="ARBA00005336"/>
    </source>
</evidence>
<dbReference type="PANTHER" id="PTHR42715">
    <property type="entry name" value="BETA-GLUCOSIDASE"/>
    <property type="match status" value="1"/>
</dbReference>
<dbReference type="Pfam" id="PF07691">
    <property type="entry name" value="PA14"/>
    <property type="match status" value="1"/>
</dbReference>
<evidence type="ECO:0000256" key="4">
    <source>
        <dbReference type="ARBA" id="ARBA00012744"/>
    </source>
</evidence>
<comment type="caution">
    <text evidence="11">The sequence shown here is derived from an EMBL/GenBank/DDBJ whole genome shotgun (WGS) entry which is preliminary data.</text>
</comment>
<dbReference type="EC" id="3.2.1.21" evidence="4"/>
<dbReference type="EMBL" id="JAGMUU010000025">
    <property type="protein sequence ID" value="KAH7123493.1"/>
    <property type="molecule type" value="Genomic_DNA"/>
</dbReference>
<evidence type="ECO:0000256" key="6">
    <source>
        <dbReference type="ARBA" id="ARBA00023180"/>
    </source>
</evidence>
<dbReference type="SMART" id="SM01217">
    <property type="entry name" value="Fn3_like"/>
    <property type="match status" value="1"/>
</dbReference>
<dbReference type="Proteomes" id="UP000717696">
    <property type="component" value="Unassembled WGS sequence"/>
</dbReference>
<evidence type="ECO:0000256" key="7">
    <source>
        <dbReference type="ARBA" id="ARBA00023277"/>
    </source>
</evidence>
<evidence type="ECO:0000256" key="8">
    <source>
        <dbReference type="ARBA" id="ARBA00023295"/>
    </source>
</evidence>
<dbReference type="Pfam" id="PF01915">
    <property type="entry name" value="Glyco_hydro_3_C"/>
    <property type="match status" value="1"/>
</dbReference>
<accession>A0A9P9DQE4</accession>
<dbReference type="AlphaFoldDB" id="A0A9P9DQE4"/>
<evidence type="ECO:0000256" key="5">
    <source>
        <dbReference type="ARBA" id="ARBA00022801"/>
    </source>
</evidence>
<dbReference type="InterPro" id="IPR026891">
    <property type="entry name" value="Fn3-like"/>
</dbReference>
<dbReference type="Gene3D" id="3.20.20.300">
    <property type="entry name" value="Glycoside hydrolase, family 3, N-terminal domain"/>
    <property type="match status" value="1"/>
</dbReference>
<dbReference type="Gene3D" id="2.60.40.10">
    <property type="entry name" value="Immunoglobulins"/>
    <property type="match status" value="1"/>
</dbReference>
<dbReference type="GO" id="GO:0009251">
    <property type="term" value="P:glucan catabolic process"/>
    <property type="evidence" value="ECO:0007669"/>
    <property type="project" value="TreeGrafter"/>
</dbReference>
<feature type="domain" description="PA14" evidence="10">
    <location>
        <begin position="379"/>
        <end position="536"/>
    </location>
</feature>
<keyword evidence="5 11" id="KW-0378">Hydrolase</keyword>
<dbReference type="PRINTS" id="PR00133">
    <property type="entry name" value="GLHYDRLASE3"/>
</dbReference>
<protein>
    <recommendedName>
        <fullName evidence="4">beta-glucosidase</fullName>
        <ecNumber evidence="4">3.2.1.21</ecNumber>
    </recommendedName>
</protein>
<dbReference type="OrthoDB" id="47059at2759"/>
<dbReference type="InterPro" id="IPR013783">
    <property type="entry name" value="Ig-like_fold"/>
</dbReference>
<keyword evidence="6" id="KW-0325">Glycoprotein</keyword>
<keyword evidence="7" id="KW-0119">Carbohydrate metabolism</keyword>
<comment type="catalytic activity">
    <reaction evidence="1">
        <text>Hydrolysis of terminal, non-reducing beta-D-glucosyl residues with release of beta-D-glucose.</text>
        <dbReference type="EC" id="3.2.1.21"/>
    </reaction>
</comment>
<dbReference type="SMART" id="SM00758">
    <property type="entry name" value="PA14"/>
    <property type="match status" value="1"/>
</dbReference>
<comment type="similarity">
    <text evidence="3">Belongs to the glycosyl hydrolase 3 family.</text>
</comment>
<dbReference type="SUPFAM" id="SSF52279">
    <property type="entry name" value="Beta-D-glucan exohydrolase, C-terminal domain"/>
    <property type="match status" value="1"/>
</dbReference>
<keyword evidence="12" id="KW-1185">Reference proteome</keyword>
<keyword evidence="9" id="KW-0624">Polysaccharide degradation</keyword>
<keyword evidence="8" id="KW-0326">Glycosidase</keyword>
<gene>
    <name evidence="11" type="ORF">B0J13DRAFT_455694</name>
</gene>
<sequence>MAENRIQNLLSQLTLDEKLSLLAGGSQWRTAAVKRLGIPASKFSDGPSGARGEIFGEGVPAAFLPSGVSLGATWDVDLMEQIGQLLAEECKSKSASVSLAPTMCIHRHPLGGRNFESFSEDPYLTGKMAAAHVRGLQSRGVGATPKHFVANDQETKRFKTNAHIDPRALREVYLLPFQIMIREADPWCMMTAYNKVNGHHCDASKELLIDIARNEWNWGGVFMSDWGGTTSTVDSINNGLDLEMPGPPLRRSMNNLKGPLEDGQVDLNRVDESVTRILHLLEKAGRFENAPDDPEYCRDDADTKDLLLLAASSGIVMLKNDLNVLPLKPHAVKRLAIVGPNAKRVVAGGGGSSYIKAPYWTSVFESTKREFKAAGTEVVFHTGAKVSRYLPTPLTSMTRSPMDGTNGAVIDDDLYYMSFGTVPSEIEGDTNFSFRVRTILTPSTSGHHRISLASIGPAELFIDGKSAISLLGKFEDKGSLFFTYGSDETTSTFDFISGRDYDIRIDYKSHDRQLQPELKTQLEPMEDKFQGTRFGYEERDLSDLPTEAAKIAQSCDAAVVVVGRDKEWETEGQDIPLFELPGDQVRLIEEVAAVCKQTIVVVQAGTPVKLDPWIDSVQGVLYTWYQGQELGNATAEVLVGLFNPCGRLPMTFPRRIEDCPAYASFPGDGVDTYYSEGIFVGYKWWDLVGTAPHFPIGFGLSYNTFSISPVSISSQELKANIPLRMEVLVINISSTINLPGRQTVIAWLSQRSPHRIRRPQRQICGFAKSGPVSEGEQHMFKIQTDAYAFGVFDVRSGRWVVDAGTEFDVLIGSSAHDAKVAWQVTVPTEISWIH</sequence>
<dbReference type="Pfam" id="PF14310">
    <property type="entry name" value="Fn3-like"/>
    <property type="match status" value="1"/>
</dbReference>
<dbReference type="InterPro" id="IPR002772">
    <property type="entry name" value="Glyco_hydro_3_C"/>
</dbReference>
<evidence type="ECO:0000256" key="2">
    <source>
        <dbReference type="ARBA" id="ARBA00004987"/>
    </source>
</evidence>
<evidence type="ECO:0000259" key="10">
    <source>
        <dbReference type="PROSITE" id="PS51820"/>
    </source>
</evidence>
<evidence type="ECO:0000256" key="1">
    <source>
        <dbReference type="ARBA" id="ARBA00000448"/>
    </source>
</evidence>
<dbReference type="PROSITE" id="PS51820">
    <property type="entry name" value="PA14"/>
    <property type="match status" value="1"/>
</dbReference>
<dbReference type="InterPro" id="IPR011658">
    <property type="entry name" value="PA14_dom"/>
</dbReference>
<dbReference type="InterPro" id="IPR037524">
    <property type="entry name" value="PA14/GLEYA"/>
</dbReference>
<dbReference type="PANTHER" id="PTHR42715:SF3">
    <property type="entry name" value="BETA-GLUCOSIDASE B-RELATED"/>
    <property type="match status" value="1"/>
</dbReference>
<proteinExistence type="inferred from homology"/>
<dbReference type="Pfam" id="PF00933">
    <property type="entry name" value="Glyco_hydro_3"/>
    <property type="match status" value="1"/>
</dbReference>
<dbReference type="InterPro" id="IPR001764">
    <property type="entry name" value="Glyco_hydro_3_N"/>
</dbReference>
<evidence type="ECO:0000313" key="11">
    <source>
        <dbReference type="EMBL" id="KAH7123493.1"/>
    </source>
</evidence>
<dbReference type="Gene3D" id="3.40.50.1700">
    <property type="entry name" value="Glycoside hydrolase family 3 C-terminal domain"/>
    <property type="match status" value="1"/>
</dbReference>
<dbReference type="InterPro" id="IPR036881">
    <property type="entry name" value="Glyco_hydro_3_C_sf"/>
</dbReference>
<reference evidence="11" key="1">
    <citation type="journal article" date="2021" name="Nat. Commun.">
        <title>Genetic determinants of endophytism in the Arabidopsis root mycobiome.</title>
        <authorList>
            <person name="Mesny F."/>
            <person name="Miyauchi S."/>
            <person name="Thiergart T."/>
            <person name="Pickel B."/>
            <person name="Atanasova L."/>
            <person name="Karlsson M."/>
            <person name="Huettel B."/>
            <person name="Barry K.W."/>
            <person name="Haridas S."/>
            <person name="Chen C."/>
            <person name="Bauer D."/>
            <person name="Andreopoulos W."/>
            <person name="Pangilinan J."/>
            <person name="LaButti K."/>
            <person name="Riley R."/>
            <person name="Lipzen A."/>
            <person name="Clum A."/>
            <person name="Drula E."/>
            <person name="Henrissat B."/>
            <person name="Kohler A."/>
            <person name="Grigoriev I.V."/>
            <person name="Martin F.M."/>
            <person name="Hacquard S."/>
        </authorList>
    </citation>
    <scope>NUCLEOTIDE SEQUENCE</scope>
    <source>
        <strain evidence="11">MPI-CAGE-AT-0021</strain>
    </source>
</reference>
<dbReference type="InterPro" id="IPR036962">
    <property type="entry name" value="Glyco_hydro_3_N_sf"/>
</dbReference>
<evidence type="ECO:0000313" key="12">
    <source>
        <dbReference type="Proteomes" id="UP000717696"/>
    </source>
</evidence>
<comment type="pathway">
    <text evidence="2">Glycan metabolism; cellulose degradation.</text>
</comment>
<dbReference type="Gene3D" id="2.60.120.260">
    <property type="entry name" value="Galactose-binding domain-like"/>
    <property type="match status" value="1"/>
</dbReference>
<dbReference type="SUPFAM" id="SSF51445">
    <property type="entry name" value="(Trans)glycosidases"/>
    <property type="match status" value="1"/>
</dbReference>
<organism evidence="11 12">
    <name type="scientific">Dactylonectria estremocensis</name>
    <dbReference type="NCBI Taxonomy" id="1079267"/>
    <lineage>
        <taxon>Eukaryota</taxon>
        <taxon>Fungi</taxon>
        <taxon>Dikarya</taxon>
        <taxon>Ascomycota</taxon>
        <taxon>Pezizomycotina</taxon>
        <taxon>Sordariomycetes</taxon>
        <taxon>Hypocreomycetidae</taxon>
        <taxon>Hypocreales</taxon>
        <taxon>Nectriaceae</taxon>
        <taxon>Dactylonectria</taxon>
    </lineage>
</organism>
<evidence type="ECO:0000256" key="9">
    <source>
        <dbReference type="ARBA" id="ARBA00023326"/>
    </source>
</evidence>
<name>A0A9P9DQE4_9HYPO</name>